<comment type="caution">
    <text evidence="1">The sequence shown here is derived from an EMBL/GenBank/DDBJ whole genome shotgun (WGS) entry which is preliminary data.</text>
</comment>
<dbReference type="EMBL" id="AZMM01008985">
    <property type="protein sequence ID" value="ETJ36761.1"/>
    <property type="molecule type" value="Genomic_DNA"/>
</dbReference>
<sequence length="31" mass="3415">MDTIISLRVDDGKNSCLINGSESKDKLYGEL</sequence>
<feature type="non-terminal residue" evidence="1">
    <location>
        <position position="31"/>
    </location>
</feature>
<accession>W1Y2X0</accession>
<protein>
    <submittedName>
        <fullName evidence="1">Uncharacterized protein</fullName>
    </submittedName>
</protein>
<evidence type="ECO:0000313" key="1">
    <source>
        <dbReference type="EMBL" id="ETJ36761.1"/>
    </source>
</evidence>
<gene>
    <name evidence="1" type="ORF">Q604_UNBC08985G0002</name>
</gene>
<organism evidence="1">
    <name type="scientific">human gut metagenome</name>
    <dbReference type="NCBI Taxonomy" id="408170"/>
    <lineage>
        <taxon>unclassified sequences</taxon>
        <taxon>metagenomes</taxon>
        <taxon>organismal metagenomes</taxon>
    </lineage>
</organism>
<dbReference type="AlphaFoldDB" id="W1Y2X0"/>
<reference evidence="1" key="1">
    <citation type="submission" date="2013-12" db="EMBL/GenBank/DDBJ databases">
        <title>A Varibaculum cambriense genome reconstructed from a premature infant gut community with otherwise low bacterial novelty that shifts toward anaerobic metabolism during the third week of life.</title>
        <authorList>
            <person name="Brown C.T."/>
            <person name="Sharon I."/>
            <person name="Thomas B.C."/>
            <person name="Castelle C.J."/>
            <person name="Morowitz M.J."/>
            <person name="Banfield J.F."/>
        </authorList>
    </citation>
    <scope>NUCLEOTIDE SEQUENCE</scope>
</reference>
<name>W1Y2X0_9ZZZZ</name>
<proteinExistence type="predicted"/>